<evidence type="ECO:0000313" key="3">
    <source>
        <dbReference type="EMBL" id="MET3658075.1"/>
    </source>
</evidence>
<sequence length="218" mass="25480">MLNLFIENHQFNNINHQAHLIVNACKNSFNNDVILAAKFSGLEKIKDQFKELSKSESKVLEQIIQIDSSDSCENFLNEVEKYRKDIKKISEKELKKSFPKRKKISIPNYLINSTNKISFFSWDDLGYKKRFLLYQLNGEYIGIEGTYSSISHNSFCSFCRMKNKVHLVAFLSKAKSSNPDYYKTISQYICLDIEKCNAQIKDLSHLEDLFYELLKNDL</sequence>
<feature type="domain" description="Elongation factor G-binding protein C-terminal treble-clef zinc-finger" evidence="2">
    <location>
        <begin position="101"/>
        <end position="203"/>
    </location>
</feature>
<dbReference type="Pfam" id="PF16571">
    <property type="entry name" value="FBP_C"/>
    <property type="match status" value="1"/>
</dbReference>
<proteinExistence type="predicted"/>
<dbReference type="Gene3D" id="1.20.1280.250">
    <property type="match status" value="1"/>
</dbReference>
<name>A0ABV2KBS7_SPOPS</name>
<evidence type="ECO:0000259" key="1">
    <source>
        <dbReference type="Pfam" id="PF07299"/>
    </source>
</evidence>
<dbReference type="InterPro" id="IPR032330">
    <property type="entry name" value="EF-G-binding_C"/>
</dbReference>
<dbReference type="InterPro" id="IPR038344">
    <property type="entry name" value="EF-G_N_sf"/>
</dbReference>
<keyword evidence="4" id="KW-1185">Reference proteome</keyword>
<dbReference type="RefSeq" id="WP_354313755.1">
    <property type="nucleotide sequence ID" value="NZ_JBEPME010000004.1"/>
</dbReference>
<organism evidence="3 4">
    <name type="scientific">Sporosarcina psychrophila</name>
    <name type="common">Bacillus psychrophilus</name>
    <dbReference type="NCBI Taxonomy" id="1476"/>
    <lineage>
        <taxon>Bacteria</taxon>
        <taxon>Bacillati</taxon>
        <taxon>Bacillota</taxon>
        <taxon>Bacilli</taxon>
        <taxon>Bacillales</taxon>
        <taxon>Caryophanaceae</taxon>
        <taxon>Sporosarcina</taxon>
    </lineage>
</organism>
<gene>
    <name evidence="3" type="ORF">ABIC55_003172</name>
</gene>
<evidence type="ECO:0000259" key="2">
    <source>
        <dbReference type="Pfam" id="PF16571"/>
    </source>
</evidence>
<feature type="domain" description="Elongation factor G-binding protein N-terminal" evidence="1">
    <location>
        <begin position="5"/>
        <end position="83"/>
    </location>
</feature>
<reference evidence="3 4" key="1">
    <citation type="submission" date="2024-06" db="EMBL/GenBank/DDBJ databases">
        <title>Sorghum-associated microbial communities from plants grown in Nebraska, USA.</title>
        <authorList>
            <person name="Schachtman D."/>
        </authorList>
    </citation>
    <scope>NUCLEOTIDE SEQUENCE [LARGE SCALE GENOMIC DNA]</scope>
    <source>
        <strain evidence="3 4">1288</strain>
    </source>
</reference>
<evidence type="ECO:0000313" key="4">
    <source>
        <dbReference type="Proteomes" id="UP001549104"/>
    </source>
</evidence>
<dbReference type="Pfam" id="PF07299">
    <property type="entry name" value="EF-G-binding_N"/>
    <property type="match status" value="1"/>
</dbReference>
<accession>A0ABV2KBS7</accession>
<dbReference type="Proteomes" id="UP001549104">
    <property type="component" value="Unassembled WGS sequence"/>
</dbReference>
<dbReference type="EMBL" id="JBEPME010000004">
    <property type="protein sequence ID" value="MET3658075.1"/>
    <property type="molecule type" value="Genomic_DNA"/>
</dbReference>
<evidence type="ECO:0008006" key="5">
    <source>
        <dbReference type="Google" id="ProtNLM"/>
    </source>
</evidence>
<dbReference type="CDD" id="cd16342">
    <property type="entry name" value="FusC_FusB"/>
    <property type="match status" value="1"/>
</dbReference>
<dbReference type="InterPro" id="IPR010841">
    <property type="entry name" value="EF-G-binding_N"/>
</dbReference>
<protein>
    <recommendedName>
        <fullName evidence="5">Elongation factor G-binding protein</fullName>
    </recommendedName>
</protein>
<comment type="caution">
    <text evidence="3">The sequence shown here is derived from an EMBL/GenBank/DDBJ whole genome shotgun (WGS) entry which is preliminary data.</text>
</comment>